<dbReference type="EMBL" id="CYYV01000001">
    <property type="protein sequence ID" value="CUN37776.1"/>
    <property type="molecule type" value="Genomic_DNA"/>
</dbReference>
<feature type="domain" description="Aromatic amino acid beta-eliminating lyase/threonine aldolase" evidence="4">
    <location>
        <begin position="30"/>
        <end position="294"/>
    </location>
</feature>
<keyword evidence="6" id="KW-0808">Transferase</keyword>
<evidence type="ECO:0000259" key="4">
    <source>
        <dbReference type="Pfam" id="PF01212"/>
    </source>
</evidence>
<comment type="cofactor">
    <cofactor evidence="1">
        <name>pyridoxal 5'-phosphate</name>
        <dbReference type="ChEBI" id="CHEBI:597326"/>
    </cofactor>
</comment>
<organism evidence="5 7">
    <name type="scientific">Fusicatenibacter saccharivorans</name>
    <dbReference type="NCBI Taxonomy" id="1150298"/>
    <lineage>
        <taxon>Bacteria</taxon>
        <taxon>Bacillati</taxon>
        <taxon>Bacillota</taxon>
        <taxon>Clostridia</taxon>
        <taxon>Lachnospirales</taxon>
        <taxon>Lachnospiraceae</taxon>
        <taxon>Fusicatenibacter</taxon>
    </lineage>
</organism>
<accession>A0A173WFM9</accession>
<dbReference type="EMBL" id="JAAITQ010000035">
    <property type="protein sequence ID" value="NSE17538.1"/>
    <property type="molecule type" value="Genomic_DNA"/>
</dbReference>
<comment type="similarity">
    <text evidence="2">Belongs to the threonine aldolase family.</text>
</comment>
<dbReference type="EC" id="4.1.2.48" evidence="5"/>
<dbReference type="Gene3D" id="3.40.640.10">
    <property type="entry name" value="Type I PLP-dependent aspartate aminotransferase-like (Major domain)"/>
    <property type="match status" value="1"/>
</dbReference>
<dbReference type="InterPro" id="IPR015421">
    <property type="entry name" value="PyrdxlP-dep_Trfase_major"/>
</dbReference>
<reference evidence="6 8" key="2">
    <citation type="journal article" date="2020" name="Cell Host Microbe">
        <title>Functional and Genomic Variation between Human-Derived Isolates of Lachnospiraceae Reveals Inter- and Intra-Species Diversity.</title>
        <authorList>
            <person name="Sorbara M.T."/>
            <person name="Littmann E.R."/>
            <person name="Fontana E."/>
            <person name="Moody T.U."/>
            <person name="Kohout C.E."/>
            <person name="Gjonbalaj M."/>
            <person name="Eaton V."/>
            <person name="Seok R."/>
            <person name="Leiner I.M."/>
            <person name="Pamer E.G."/>
        </authorList>
    </citation>
    <scope>NUCLEOTIDE SEQUENCE [LARGE SCALE GENOMIC DNA]</scope>
    <source>
        <strain evidence="6 8">MSK.14.54</strain>
    </source>
</reference>
<dbReference type="GO" id="GO:0008483">
    <property type="term" value="F:transaminase activity"/>
    <property type="evidence" value="ECO:0007669"/>
    <property type="project" value="UniProtKB-KW"/>
</dbReference>
<dbReference type="SUPFAM" id="SSF53383">
    <property type="entry name" value="PLP-dependent transferases"/>
    <property type="match status" value="1"/>
</dbReference>
<keyword evidence="3" id="KW-0663">Pyridoxal phosphate</keyword>
<dbReference type="Proteomes" id="UP000095706">
    <property type="component" value="Unassembled WGS sequence"/>
</dbReference>
<evidence type="ECO:0000313" key="7">
    <source>
        <dbReference type="Proteomes" id="UP000095706"/>
    </source>
</evidence>
<evidence type="ECO:0000256" key="1">
    <source>
        <dbReference type="ARBA" id="ARBA00001933"/>
    </source>
</evidence>
<dbReference type="InterPro" id="IPR015424">
    <property type="entry name" value="PyrdxlP-dep_Trfase"/>
</dbReference>
<dbReference type="PANTHER" id="PTHR48097">
    <property type="entry name" value="L-THREONINE ALDOLASE-RELATED"/>
    <property type="match status" value="1"/>
</dbReference>
<dbReference type="PANTHER" id="PTHR48097:SF5">
    <property type="entry name" value="LOW SPECIFICITY L-THREONINE ALDOLASE"/>
    <property type="match status" value="1"/>
</dbReference>
<keyword evidence="8" id="KW-1185">Reference proteome</keyword>
<dbReference type="Gene3D" id="3.90.1150.10">
    <property type="entry name" value="Aspartate Aminotransferase, domain 1"/>
    <property type="match status" value="1"/>
</dbReference>
<dbReference type="Proteomes" id="UP000768180">
    <property type="component" value="Unassembled WGS sequence"/>
</dbReference>
<protein>
    <submittedName>
        <fullName evidence="6">Aminotransferase class I/II-fold pyridoxal phosphate-dependent enzyme</fullName>
    </submittedName>
    <submittedName>
        <fullName evidence="5">Low specificity L-threonine aldolase</fullName>
        <ecNumber evidence="5">4.1.2.48</ecNumber>
    </submittedName>
</protein>
<name>A0A173WFM9_9FIRM</name>
<proteinExistence type="inferred from homology"/>
<dbReference type="GO" id="GO:0016829">
    <property type="term" value="F:lyase activity"/>
    <property type="evidence" value="ECO:0007669"/>
    <property type="project" value="UniProtKB-KW"/>
</dbReference>
<dbReference type="RefSeq" id="WP_055225768.1">
    <property type="nucleotide sequence ID" value="NZ_CAXSRP010000014.1"/>
</dbReference>
<evidence type="ECO:0000256" key="3">
    <source>
        <dbReference type="ARBA" id="ARBA00022898"/>
    </source>
</evidence>
<dbReference type="AlphaFoldDB" id="A0A173WFM9"/>
<reference evidence="6" key="3">
    <citation type="submission" date="2020-02" db="EMBL/GenBank/DDBJ databases">
        <authorList>
            <person name="Littmann E."/>
            <person name="Sorbara M."/>
        </authorList>
    </citation>
    <scope>NUCLEOTIDE SEQUENCE</scope>
    <source>
        <strain evidence="6">MSK.14.54</strain>
    </source>
</reference>
<keyword evidence="6" id="KW-0032">Aminotransferase</keyword>
<reference evidence="5 7" key="1">
    <citation type="submission" date="2015-09" db="EMBL/GenBank/DDBJ databases">
        <authorList>
            <consortium name="Pathogen Informatics"/>
        </authorList>
    </citation>
    <scope>NUCLEOTIDE SEQUENCE [LARGE SCALE GENOMIC DNA]</scope>
    <source>
        <strain evidence="5 7">2789STDY5608849</strain>
    </source>
</reference>
<dbReference type="Pfam" id="PF01212">
    <property type="entry name" value="Beta_elim_lyase"/>
    <property type="match status" value="1"/>
</dbReference>
<evidence type="ECO:0000256" key="2">
    <source>
        <dbReference type="ARBA" id="ARBA00006966"/>
    </source>
</evidence>
<evidence type="ECO:0000313" key="8">
    <source>
        <dbReference type="Proteomes" id="UP000768180"/>
    </source>
</evidence>
<evidence type="ECO:0000313" key="6">
    <source>
        <dbReference type="EMBL" id="NSE17538.1"/>
    </source>
</evidence>
<dbReference type="GO" id="GO:0006520">
    <property type="term" value="P:amino acid metabolic process"/>
    <property type="evidence" value="ECO:0007669"/>
    <property type="project" value="InterPro"/>
</dbReference>
<evidence type="ECO:0000313" key="5">
    <source>
        <dbReference type="EMBL" id="CUN37776.1"/>
    </source>
</evidence>
<keyword evidence="5" id="KW-0456">Lyase</keyword>
<dbReference type="InterPro" id="IPR001597">
    <property type="entry name" value="ArAA_b-elim_lyase/Thr_aldolase"/>
</dbReference>
<dbReference type="InterPro" id="IPR015422">
    <property type="entry name" value="PyrdxlP-dep_Trfase_small"/>
</dbReference>
<gene>
    <name evidence="5" type="primary">ltaE</name>
    <name evidence="5" type="ORF">ERS852406_00101</name>
    <name evidence="6" type="ORF">G5B05_14280</name>
</gene>
<sequence length="344" mass="37902">MIRFNNDYNHGAHPEILEALGAINGNSYGGYGEDEWCEKAAELIREKIHCADAAVHFFPGATQANFIVTAAALSPVQSVIAADTGHINCHEAASIENTGHKILELPNTDGKISAEQIAACAAAYYEGGEPEYLTEPKMVYLSFPTEQGTLYSLQELTKIHEVCRKYDMYLFVDGARLGYGLGSEKNDVSLEDLAALTDVFYFGGTKCGALFGEAVVLTADSLKKRFKAYMKQNGAVLAKGWLLGLQFHCLLGHDLYFTATRRADELAMKLRKAFAAQGIPFWVESFTNQQFVILTDAQKETLEKRYIFEPMGKSADGGNIARFCTSWATTEEEVQTLIDDLKAL</sequence>